<evidence type="ECO:0000313" key="4">
    <source>
        <dbReference type="Proteomes" id="UP000272193"/>
    </source>
</evidence>
<dbReference type="Proteomes" id="UP000272193">
    <property type="component" value="Unassembled WGS sequence"/>
</dbReference>
<keyword evidence="2" id="KW-1277">Toxin-antitoxin system</keyword>
<name>A0A3N4U3H7_9BURK</name>
<dbReference type="SUPFAM" id="SSF143011">
    <property type="entry name" value="RelE-like"/>
    <property type="match status" value="1"/>
</dbReference>
<gene>
    <name evidence="3" type="ORF">EDC62_2605</name>
</gene>
<keyword evidence="4" id="KW-1185">Reference proteome</keyword>
<dbReference type="AlphaFoldDB" id="A0A3N4U3H7"/>
<dbReference type="NCBIfam" id="TIGR02385">
    <property type="entry name" value="RelE_StbE"/>
    <property type="match status" value="1"/>
</dbReference>
<organism evidence="3 4">
    <name type="scientific">Tibeticola sediminis</name>
    <dbReference type="NCBI Taxonomy" id="1917811"/>
    <lineage>
        <taxon>Bacteria</taxon>
        <taxon>Pseudomonadati</taxon>
        <taxon>Pseudomonadota</taxon>
        <taxon>Betaproteobacteria</taxon>
        <taxon>Burkholderiales</taxon>
        <taxon>Comamonadaceae</taxon>
        <taxon>Tibeticola</taxon>
    </lineage>
</organism>
<evidence type="ECO:0000256" key="2">
    <source>
        <dbReference type="ARBA" id="ARBA00022649"/>
    </source>
</evidence>
<protein>
    <submittedName>
        <fullName evidence="3">mRNA interferase RelE/StbE</fullName>
    </submittedName>
</protein>
<dbReference type="InterPro" id="IPR035093">
    <property type="entry name" value="RelE/ParE_toxin_dom_sf"/>
</dbReference>
<dbReference type="PANTHER" id="PTHR35601:SF1">
    <property type="entry name" value="TOXIN RELE"/>
    <property type="match status" value="1"/>
</dbReference>
<dbReference type="EMBL" id="RKQL01000009">
    <property type="protein sequence ID" value="RPE62835.1"/>
    <property type="molecule type" value="Genomic_DNA"/>
</dbReference>
<dbReference type="Pfam" id="PF05016">
    <property type="entry name" value="ParE_toxin"/>
    <property type="match status" value="1"/>
</dbReference>
<sequence length="95" mass="10933">MAWRIEIGEKAKKDLAALDKTVAKRITAFLRERVAQLDDPRSIGEALKGSKLGAFWRYRVGDYRIVASIEDGALRILVVRIGNRREVYRKWSDDN</sequence>
<dbReference type="RefSeq" id="WP_124224235.1">
    <property type="nucleotide sequence ID" value="NZ_RKQL01000009.1"/>
</dbReference>
<dbReference type="InterPro" id="IPR007712">
    <property type="entry name" value="RelE/ParE_toxin"/>
</dbReference>
<dbReference type="PANTHER" id="PTHR35601">
    <property type="entry name" value="TOXIN RELE"/>
    <property type="match status" value="1"/>
</dbReference>
<comment type="similarity">
    <text evidence="1">Belongs to the RelE toxin family.</text>
</comment>
<accession>A0A3N4U3H7</accession>
<dbReference type="Gene3D" id="3.30.2310.20">
    <property type="entry name" value="RelE-like"/>
    <property type="match status" value="1"/>
</dbReference>
<reference evidence="3 4" key="1">
    <citation type="submission" date="2018-11" db="EMBL/GenBank/DDBJ databases">
        <title>Genomic Encyclopedia of Type Strains, Phase IV (KMG-IV): sequencing the most valuable type-strain genomes for metagenomic binning, comparative biology and taxonomic classification.</title>
        <authorList>
            <person name="Goeker M."/>
        </authorList>
    </citation>
    <scope>NUCLEOTIDE SEQUENCE [LARGE SCALE GENOMIC DNA]</scope>
    <source>
        <strain evidence="3 4">DSM 101684</strain>
    </source>
</reference>
<proteinExistence type="inferred from homology"/>
<dbReference type="OrthoDB" id="5570653at2"/>
<evidence type="ECO:0000256" key="1">
    <source>
        <dbReference type="ARBA" id="ARBA00006226"/>
    </source>
</evidence>
<evidence type="ECO:0000313" key="3">
    <source>
        <dbReference type="EMBL" id="RPE62835.1"/>
    </source>
</evidence>
<comment type="caution">
    <text evidence="3">The sequence shown here is derived from an EMBL/GenBank/DDBJ whole genome shotgun (WGS) entry which is preliminary data.</text>
</comment>